<evidence type="ECO:0000313" key="6">
    <source>
        <dbReference type="Proteomes" id="UP000285258"/>
    </source>
</evidence>
<dbReference type="Proteomes" id="UP000468327">
    <property type="component" value="Unassembled WGS sequence"/>
</dbReference>
<evidence type="ECO:0000313" key="7">
    <source>
        <dbReference type="Proteomes" id="UP000462865"/>
    </source>
</evidence>
<reference evidence="5" key="2">
    <citation type="journal article" date="2019" name="Int. J. Syst. Evol. Microbiol.">
        <title>Gordonibacter faecihominis is a later heterotypic synonym of Gordonibacter urolithinfaciens.</title>
        <authorList>
            <person name="Danylec N."/>
            <person name="Stoll D.A."/>
            <person name="Huch M."/>
        </authorList>
    </citation>
    <scope>NUCLEOTIDE SEQUENCE</scope>
    <source>
        <strain evidence="5">DSM 27213</strain>
    </source>
</reference>
<dbReference type="EMBL" id="QIBW01000004">
    <property type="protein sequence ID" value="ROT90861.1"/>
    <property type="molecule type" value="Genomic_DNA"/>
</dbReference>
<accession>A0A1Y4FX69</accession>
<dbReference type="InterPro" id="IPR036979">
    <property type="entry name" value="CM_dom_sf"/>
</dbReference>
<evidence type="ECO:0000259" key="2">
    <source>
        <dbReference type="PROSITE" id="PS51168"/>
    </source>
</evidence>
<keyword evidence="1" id="KW-0175">Coiled coil</keyword>
<protein>
    <submittedName>
        <fullName evidence="5">Chorismate mutase</fullName>
    </submittedName>
</protein>
<dbReference type="GO" id="GO:0046417">
    <property type="term" value="P:chorismate metabolic process"/>
    <property type="evidence" value="ECO:0007669"/>
    <property type="project" value="InterPro"/>
</dbReference>
<dbReference type="GeneID" id="97353365"/>
<dbReference type="Proteomes" id="UP000462865">
    <property type="component" value="Unassembled WGS sequence"/>
</dbReference>
<reference evidence="4 8" key="5">
    <citation type="submission" date="2019-11" db="EMBL/GenBank/DDBJ databases">
        <title>Whole genome shotgun sequencing (WGS) data from Adlercreutzia equolifaciens ResAG-91, Eggerthella lenta MRI-F36, MRI-F37, MRI-F40, ResAG-49, ResAG-88, ResAG-121, ResAG-145, and Gordonibacter sp. ResAG-5, ResAG-26, ResAG-43, ResAG-50, ResAG-59.</title>
        <authorList>
            <person name="Stoll D.A."/>
            <person name="Danylec N."/>
            <person name="Franz C.M.A.P."/>
            <person name="Huch M."/>
        </authorList>
    </citation>
    <scope>NUCLEOTIDE SEQUENCE [LARGE SCALE GENOMIC DNA]</scope>
    <source>
        <strain evidence="4 8">ResAG-59</strain>
    </source>
</reference>
<dbReference type="PROSITE" id="PS51168">
    <property type="entry name" value="CHORISMATE_MUT_2"/>
    <property type="match status" value="1"/>
</dbReference>
<dbReference type="EMBL" id="WKZA01000037">
    <property type="protein sequence ID" value="MSA95182.1"/>
    <property type="molecule type" value="Genomic_DNA"/>
</dbReference>
<evidence type="ECO:0000313" key="4">
    <source>
        <dbReference type="EMBL" id="MVN14219.1"/>
    </source>
</evidence>
<reference evidence="3 7" key="4">
    <citation type="journal article" date="2019" name="Nat. Med.">
        <title>A library of human gut bacterial isolates paired with longitudinal multiomics data enables mechanistic microbiome research.</title>
        <authorList>
            <person name="Poyet M."/>
            <person name="Groussin M."/>
            <person name="Gibbons S.M."/>
            <person name="Avila-Pacheco J."/>
            <person name="Jiang X."/>
            <person name="Kearney S.M."/>
            <person name="Perrotta A.R."/>
            <person name="Berdy B."/>
            <person name="Zhao S."/>
            <person name="Lieberman T.D."/>
            <person name="Swanson P.K."/>
            <person name="Smith M."/>
            <person name="Roesemann S."/>
            <person name="Alexander J.E."/>
            <person name="Rich S.A."/>
            <person name="Livny J."/>
            <person name="Vlamakis H."/>
            <person name="Clish C."/>
            <person name="Bullock K."/>
            <person name="Deik A."/>
            <person name="Scott J."/>
            <person name="Pierce K.A."/>
            <person name="Xavier R.J."/>
            <person name="Alm E.J."/>
        </authorList>
    </citation>
    <scope>NUCLEOTIDE SEQUENCE [LARGE SCALE GENOMIC DNA]</scope>
    <source>
        <strain evidence="3 7">BIOML-A1</strain>
    </source>
</reference>
<dbReference type="InterPro" id="IPR036263">
    <property type="entry name" value="Chorismate_II_sf"/>
</dbReference>
<evidence type="ECO:0000256" key="1">
    <source>
        <dbReference type="SAM" id="Coils"/>
    </source>
</evidence>
<comment type="caution">
    <text evidence="5">The sequence shown here is derived from an EMBL/GenBank/DDBJ whole genome shotgun (WGS) entry which is preliminary data.</text>
</comment>
<dbReference type="EMBL" id="WPOC01000003">
    <property type="protein sequence ID" value="MVN14219.1"/>
    <property type="molecule type" value="Genomic_DNA"/>
</dbReference>
<sequence length="93" mass="10565">MSEKDTSLAEIQEHRAKIDEIDRQIVALLNKRAGHSLVIRGLKPGAHLGLYDAKREEEIFAKVSSYNEGPLYNENLREIYATILKIMKETPSV</sequence>
<dbReference type="Proteomes" id="UP000285258">
    <property type="component" value="Unassembled WGS sequence"/>
</dbReference>
<dbReference type="Gene3D" id="1.20.59.10">
    <property type="entry name" value="Chorismate mutase"/>
    <property type="match status" value="1"/>
</dbReference>
<feature type="domain" description="Chorismate mutase" evidence="2">
    <location>
        <begin position="5"/>
        <end position="93"/>
    </location>
</feature>
<feature type="coiled-coil region" evidence="1">
    <location>
        <begin position="4"/>
        <end position="31"/>
    </location>
</feature>
<gene>
    <name evidence="5" type="ORF">DMP12_05105</name>
    <name evidence="3" type="ORF">GKG38_08985</name>
    <name evidence="4" type="ORF">GO738_02445</name>
</gene>
<reference evidence="6" key="1">
    <citation type="submission" date="2018-05" db="EMBL/GenBank/DDBJ databases">
        <title>Genome Sequencing of selected type strains of the family Eggerthellaceae.</title>
        <authorList>
            <person name="Danylec N."/>
            <person name="Stoll D.A."/>
            <person name="Doetsch A."/>
            <person name="Huch M."/>
        </authorList>
    </citation>
    <scope>NUCLEOTIDE SEQUENCE [LARGE SCALE GENOMIC DNA]</scope>
    <source>
        <strain evidence="6">DSM 27213</strain>
    </source>
</reference>
<name>A0A1Y4FX69_9ACTN</name>
<dbReference type="AlphaFoldDB" id="A0A1Y4FX69"/>
<dbReference type="SMART" id="SM00830">
    <property type="entry name" value="CM_2"/>
    <property type="match status" value="1"/>
</dbReference>
<dbReference type="RefSeq" id="WP_015540464.1">
    <property type="nucleotide sequence ID" value="NZ_BAABZN010000001.1"/>
</dbReference>
<evidence type="ECO:0000313" key="3">
    <source>
        <dbReference type="EMBL" id="MSA95182.1"/>
    </source>
</evidence>
<evidence type="ECO:0000313" key="8">
    <source>
        <dbReference type="Proteomes" id="UP000468327"/>
    </source>
</evidence>
<keyword evidence="8" id="KW-1185">Reference proteome</keyword>
<dbReference type="SUPFAM" id="SSF48600">
    <property type="entry name" value="Chorismate mutase II"/>
    <property type="match status" value="1"/>
</dbReference>
<dbReference type="InterPro" id="IPR002701">
    <property type="entry name" value="CM_II_prokaryot"/>
</dbReference>
<proteinExistence type="predicted"/>
<organism evidence="5 6">
    <name type="scientific">Gordonibacter urolithinfaciens</name>
    <dbReference type="NCBI Taxonomy" id="1335613"/>
    <lineage>
        <taxon>Bacteria</taxon>
        <taxon>Bacillati</taxon>
        <taxon>Actinomycetota</taxon>
        <taxon>Coriobacteriia</taxon>
        <taxon>Eggerthellales</taxon>
        <taxon>Eggerthellaceae</taxon>
        <taxon>Gordonibacter</taxon>
    </lineage>
</organism>
<evidence type="ECO:0000313" key="5">
    <source>
        <dbReference type="EMBL" id="ROT90861.1"/>
    </source>
</evidence>
<dbReference type="GO" id="GO:0004106">
    <property type="term" value="F:chorismate mutase activity"/>
    <property type="evidence" value="ECO:0007669"/>
    <property type="project" value="InterPro"/>
</dbReference>
<reference evidence="5" key="3">
    <citation type="journal article" date="2019" name="Microbiol. Resour. Announc.">
        <title>Draft Genome Sequences of Type Strains of Gordonibacter faecihominis, Paraeggerthella hongkongensis, Parvibacter caecicola,Slackia equolifaciens, Slackia faecicanis, and Slackia isoflavoniconvertens.</title>
        <authorList>
            <person name="Danylec N."/>
            <person name="Stoll D.A."/>
            <person name="Dotsch A."/>
            <person name="Huch M."/>
        </authorList>
    </citation>
    <scope>NUCLEOTIDE SEQUENCE</scope>
    <source>
        <strain evidence="5">DSM 27213</strain>
    </source>
</reference>
<dbReference type="Pfam" id="PF01817">
    <property type="entry name" value="CM_2"/>
    <property type="match status" value="1"/>
</dbReference>